<dbReference type="PANTHER" id="PTHR42695">
    <property type="entry name" value="GLUTAMINE AMIDOTRANSFERASE YLR126C-RELATED"/>
    <property type="match status" value="1"/>
</dbReference>
<dbReference type="InterPro" id="IPR017926">
    <property type="entry name" value="GATASE"/>
</dbReference>
<accession>A0A382BXE0</accession>
<dbReference type="EMBL" id="UINC01031819">
    <property type="protein sequence ID" value="SVB18466.1"/>
    <property type="molecule type" value="Genomic_DNA"/>
</dbReference>
<feature type="domain" description="Glutamine amidotransferase" evidence="1">
    <location>
        <begin position="62"/>
        <end position="207"/>
    </location>
</feature>
<reference evidence="2" key="1">
    <citation type="submission" date="2018-05" db="EMBL/GenBank/DDBJ databases">
        <authorList>
            <person name="Lanie J.A."/>
            <person name="Ng W.-L."/>
            <person name="Kazmierczak K.M."/>
            <person name="Andrzejewski T.M."/>
            <person name="Davidsen T.M."/>
            <person name="Wayne K.J."/>
            <person name="Tettelin H."/>
            <person name="Glass J.I."/>
            <person name="Rusch D."/>
            <person name="Podicherti R."/>
            <person name="Tsui H.-C.T."/>
            <person name="Winkler M.E."/>
        </authorList>
    </citation>
    <scope>NUCLEOTIDE SEQUENCE</scope>
</reference>
<dbReference type="Gene3D" id="3.40.50.880">
    <property type="match status" value="1"/>
</dbReference>
<dbReference type="SUPFAM" id="SSF52317">
    <property type="entry name" value="Class I glutamine amidotransferase-like"/>
    <property type="match status" value="1"/>
</dbReference>
<dbReference type="Pfam" id="PF00117">
    <property type="entry name" value="GATase"/>
    <property type="match status" value="1"/>
</dbReference>
<dbReference type="GO" id="GO:0005829">
    <property type="term" value="C:cytosol"/>
    <property type="evidence" value="ECO:0007669"/>
    <property type="project" value="TreeGrafter"/>
</dbReference>
<dbReference type="PROSITE" id="PS51273">
    <property type="entry name" value="GATASE_TYPE_1"/>
    <property type="match status" value="1"/>
</dbReference>
<dbReference type="AlphaFoldDB" id="A0A382BXE0"/>
<protein>
    <recommendedName>
        <fullName evidence="1">Glutamine amidotransferase domain-containing protein</fullName>
    </recommendedName>
</protein>
<dbReference type="InterPro" id="IPR029062">
    <property type="entry name" value="Class_I_gatase-like"/>
</dbReference>
<proteinExistence type="predicted"/>
<organism evidence="2">
    <name type="scientific">marine metagenome</name>
    <dbReference type="NCBI Taxonomy" id="408172"/>
    <lineage>
        <taxon>unclassified sequences</taxon>
        <taxon>metagenomes</taxon>
        <taxon>ecological metagenomes</taxon>
    </lineage>
</organism>
<name>A0A382BXE0_9ZZZZ</name>
<evidence type="ECO:0000259" key="1">
    <source>
        <dbReference type="Pfam" id="PF00117"/>
    </source>
</evidence>
<dbReference type="PANTHER" id="PTHR42695:SF5">
    <property type="entry name" value="GLUTAMINE AMIDOTRANSFERASE YLR126C-RELATED"/>
    <property type="match status" value="1"/>
</dbReference>
<sequence length="239" mass="27209">MKNALFISMLGEREHFRSEDYVSLCESGKEKDWVVDWHSAIAEEAGYKLFGVDICHGEKLPDSNNVDSVILGGTLHVVTEDRKWLHDLRNWLRDYRKSKHPLLAICGGHQMLSSQFGDGELTGRSEGTLAGTYQIKLTEKGKVHPLFSGMPESPKFHFANYLHVLPSTDQKKGVLAIHDNSPALAIDHGNNWFSSQFHPESSKQSWDIYYGAQEDEYKSKYLDKHEGSKFLSNFFRLFG</sequence>
<dbReference type="InterPro" id="IPR044992">
    <property type="entry name" value="ChyE-like"/>
</dbReference>
<evidence type="ECO:0000313" key="2">
    <source>
        <dbReference type="EMBL" id="SVB18466.1"/>
    </source>
</evidence>
<gene>
    <name evidence="2" type="ORF">METZ01_LOCUS171320</name>
</gene>